<evidence type="ECO:0000313" key="14">
    <source>
        <dbReference type="Ensembl" id="ENSSORP00005043958.1"/>
    </source>
</evidence>
<dbReference type="FunFam" id="3.30.200.20:FF:000838">
    <property type="entry name" value="Non-specific serine/threonine protein kinase"/>
    <property type="match status" value="1"/>
</dbReference>
<evidence type="ECO:0000256" key="6">
    <source>
        <dbReference type="ARBA" id="ARBA00022741"/>
    </source>
</evidence>
<dbReference type="InterPro" id="IPR000719">
    <property type="entry name" value="Prot_kinase_dom"/>
</dbReference>
<dbReference type="InterPro" id="IPR017892">
    <property type="entry name" value="Pkinase_C"/>
</dbReference>
<dbReference type="Pfam" id="PF00169">
    <property type="entry name" value="PH"/>
    <property type="match status" value="1"/>
</dbReference>
<reference evidence="14" key="1">
    <citation type="submission" date="2019-06" db="EMBL/GenBank/DDBJ databases">
        <authorList>
            <consortium name="Wellcome Sanger Institute Data Sharing"/>
        </authorList>
    </citation>
    <scope>NUCLEOTIDE SEQUENCE [LARGE SCALE GENOMIC DNA]</scope>
</reference>
<feature type="domain" description="Protein kinase" evidence="12">
    <location>
        <begin position="153"/>
        <end position="367"/>
    </location>
</feature>
<dbReference type="Proteomes" id="UP000472271">
    <property type="component" value="Chromosome 13"/>
</dbReference>
<dbReference type="FunFam" id="2.30.29.30:FF:000027">
    <property type="entry name" value="Non-specific serine/threonine protein kinase"/>
    <property type="match status" value="1"/>
</dbReference>
<name>A0A673BUW7_9TELE</name>
<dbReference type="SMART" id="SM00133">
    <property type="entry name" value="S_TK_X"/>
    <property type="match status" value="1"/>
</dbReference>
<dbReference type="InterPro" id="IPR011993">
    <property type="entry name" value="PH-like_dom_sf"/>
</dbReference>
<dbReference type="InterPro" id="IPR001849">
    <property type="entry name" value="PH_domain"/>
</dbReference>
<proteinExistence type="inferred from homology"/>
<dbReference type="PROSITE" id="PS51285">
    <property type="entry name" value="AGC_KINASE_CTER"/>
    <property type="match status" value="1"/>
</dbReference>
<evidence type="ECO:0000259" key="11">
    <source>
        <dbReference type="PROSITE" id="PS50003"/>
    </source>
</evidence>
<feature type="binding site" evidence="9">
    <location>
        <position position="192"/>
    </location>
    <ligand>
        <name>ATP</name>
        <dbReference type="ChEBI" id="CHEBI:30616"/>
    </ligand>
</feature>
<dbReference type="SUPFAM" id="SSF50729">
    <property type="entry name" value="PH domain-like"/>
    <property type="match status" value="1"/>
</dbReference>
<dbReference type="EC" id="2.7.11.1" evidence="2"/>
<feature type="domain" description="PH" evidence="11">
    <location>
        <begin position="5"/>
        <end position="109"/>
    </location>
</feature>
<comment type="similarity">
    <text evidence="1">Belongs to the protein kinase superfamily. AGC Ser/Thr protein kinase family. RAC subfamily.</text>
</comment>
<keyword evidence="15" id="KW-1185">Reference proteome</keyword>
<dbReference type="PANTHER" id="PTHR24351">
    <property type="entry name" value="RIBOSOMAL PROTEIN S6 KINASE"/>
    <property type="match status" value="1"/>
</dbReference>
<dbReference type="InterPro" id="IPR011009">
    <property type="entry name" value="Kinase-like_dom_sf"/>
</dbReference>
<dbReference type="Pfam" id="PF00069">
    <property type="entry name" value="Pkinase"/>
    <property type="match status" value="2"/>
</dbReference>
<evidence type="ECO:0000256" key="2">
    <source>
        <dbReference type="ARBA" id="ARBA00012513"/>
    </source>
</evidence>
<organism evidence="14 15">
    <name type="scientific">Sphaeramia orbicularis</name>
    <name type="common">orbiculate cardinalfish</name>
    <dbReference type="NCBI Taxonomy" id="375764"/>
    <lineage>
        <taxon>Eukaryota</taxon>
        <taxon>Metazoa</taxon>
        <taxon>Chordata</taxon>
        <taxon>Craniata</taxon>
        <taxon>Vertebrata</taxon>
        <taxon>Euteleostomi</taxon>
        <taxon>Actinopterygii</taxon>
        <taxon>Neopterygii</taxon>
        <taxon>Teleostei</taxon>
        <taxon>Neoteleostei</taxon>
        <taxon>Acanthomorphata</taxon>
        <taxon>Gobiaria</taxon>
        <taxon>Kurtiformes</taxon>
        <taxon>Apogonoidei</taxon>
        <taxon>Apogonidae</taxon>
        <taxon>Apogoninae</taxon>
        <taxon>Sphaeramia</taxon>
    </lineage>
</organism>
<dbReference type="InterPro" id="IPR000961">
    <property type="entry name" value="AGC-kinase_C"/>
</dbReference>
<dbReference type="AlphaFoldDB" id="A0A673BUW7"/>
<evidence type="ECO:0000256" key="9">
    <source>
        <dbReference type="PROSITE-ProRule" id="PRU10141"/>
    </source>
</evidence>
<feature type="compositionally biased region" description="Polar residues" evidence="10">
    <location>
        <begin position="427"/>
        <end position="439"/>
    </location>
</feature>
<sequence>MNEVSVVREGWLHKRGEYIKTWRPRYFILKSDGSFIGYKEKPEVSSDHSLPPLNNFSVAECQLMKTERPRPNTFVIRCLQWTSVIERTFHVDSNEEREEWMRSIQAVANSLKSQQQDEEPMEIKYGSPSDSSGTEEMEIAVSKSRTKVTMSDFDYLKLLGKGTFGKVILVKEKATGMYYAMKILRKEVIIAKDEVAHTVTESRVLQNTRHPFLTTLKYAFQTHDRLCFVMEYANGGELFFHLSRDRVFTEDRARFYGAEIVSALEYLHSRNVVYRDLKVLEDNDYGRAVDWWGLGVVMYEMMCGRLPFYNQDHERLFELILMEEIRFPKNLAPEAKALLAGLLKKDPKQRLGGGPDDAKEVMSHKFFTSINWQDVIDKKLIPPFKPQVTSETDTRYFDDEFTAQTITITPPDKYDSLDAEDSDQRTHFPQFSYSASIRE</sequence>
<keyword evidence="4" id="KW-0597">Phosphoprotein</keyword>
<evidence type="ECO:0000256" key="7">
    <source>
        <dbReference type="ARBA" id="ARBA00022777"/>
    </source>
</evidence>
<dbReference type="Gene3D" id="1.10.510.10">
    <property type="entry name" value="Transferase(Phosphotransferase) domain 1"/>
    <property type="match status" value="2"/>
</dbReference>
<evidence type="ECO:0000256" key="10">
    <source>
        <dbReference type="SAM" id="MobiDB-lite"/>
    </source>
</evidence>
<keyword evidence="5" id="KW-0808">Transferase</keyword>
<dbReference type="Gene3D" id="3.30.200.20">
    <property type="entry name" value="Phosphorylase Kinase, domain 1"/>
    <property type="match status" value="2"/>
</dbReference>
<dbReference type="CDD" id="cd01241">
    <property type="entry name" value="PH_PKB"/>
    <property type="match status" value="1"/>
</dbReference>
<dbReference type="SMART" id="SM00233">
    <property type="entry name" value="PH"/>
    <property type="match status" value="1"/>
</dbReference>
<dbReference type="FunFam" id="1.10.510.10:FF:000512">
    <property type="entry name" value="AKT serine/threonine kinase 1"/>
    <property type="match status" value="1"/>
</dbReference>
<evidence type="ECO:0000256" key="5">
    <source>
        <dbReference type="ARBA" id="ARBA00022679"/>
    </source>
</evidence>
<feature type="region of interest" description="Disordered" evidence="10">
    <location>
        <begin position="112"/>
        <end position="135"/>
    </location>
</feature>
<keyword evidence="8 9" id="KW-0067">ATP-binding</keyword>
<evidence type="ECO:0000256" key="3">
    <source>
        <dbReference type="ARBA" id="ARBA00022527"/>
    </source>
</evidence>
<keyword evidence="6 9" id="KW-0547">Nucleotide-binding</keyword>
<reference evidence="14" key="3">
    <citation type="submission" date="2025-09" db="UniProtKB">
        <authorList>
            <consortium name="Ensembl"/>
        </authorList>
    </citation>
    <scope>IDENTIFICATION</scope>
</reference>
<dbReference type="Gene3D" id="2.30.29.30">
    <property type="entry name" value="Pleckstrin-homology domain (PH domain)/Phosphotyrosine-binding domain (PTB)"/>
    <property type="match status" value="1"/>
</dbReference>
<evidence type="ECO:0000256" key="1">
    <source>
        <dbReference type="ARBA" id="ARBA00006935"/>
    </source>
</evidence>
<feature type="region of interest" description="Disordered" evidence="10">
    <location>
        <begin position="410"/>
        <end position="439"/>
    </location>
</feature>
<keyword evidence="7" id="KW-0418">Kinase</keyword>
<gene>
    <name evidence="14" type="primary">akt2</name>
</gene>
<feature type="domain" description="AGC-kinase C-terminal" evidence="13">
    <location>
        <begin position="368"/>
        <end position="439"/>
    </location>
</feature>
<dbReference type="SUPFAM" id="SSF56112">
    <property type="entry name" value="Protein kinase-like (PK-like)"/>
    <property type="match status" value="1"/>
</dbReference>
<evidence type="ECO:0000256" key="8">
    <source>
        <dbReference type="ARBA" id="ARBA00022840"/>
    </source>
</evidence>
<evidence type="ECO:0000259" key="12">
    <source>
        <dbReference type="PROSITE" id="PS50011"/>
    </source>
</evidence>
<dbReference type="Pfam" id="PF00433">
    <property type="entry name" value="Pkinase_C"/>
    <property type="match status" value="1"/>
</dbReference>
<dbReference type="InterPro" id="IPR039026">
    <property type="entry name" value="PH_PKB"/>
</dbReference>
<dbReference type="GO" id="GO:0005524">
    <property type="term" value="F:ATP binding"/>
    <property type="evidence" value="ECO:0007669"/>
    <property type="project" value="UniProtKB-UniRule"/>
</dbReference>
<dbReference type="PROSITE" id="PS50003">
    <property type="entry name" value="PH_DOMAIN"/>
    <property type="match status" value="1"/>
</dbReference>
<evidence type="ECO:0000259" key="13">
    <source>
        <dbReference type="PROSITE" id="PS51285"/>
    </source>
</evidence>
<reference evidence="14" key="2">
    <citation type="submission" date="2025-08" db="UniProtKB">
        <authorList>
            <consortium name="Ensembl"/>
        </authorList>
    </citation>
    <scope>IDENTIFICATION</scope>
</reference>
<evidence type="ECO:0000313" key="15">
    <source>
        <dbReference type="Proteomes" id="UP000472271"/>
    </source>
</evidence>
<protein>
    <recommendedName>
        <fullName evidence="2">non-specific serine/threonine protein kinase</fullName>
        <ecNumber evidence="2">2.7.11.1</ecNumber>
    </recommendedName>
</protein>
<keyword evidence="3" id="KW-0723">Serine/threonine-protein kinase</keyword>
<accession>A0A673BUW7</accession>
<dbReference type="PROSITE" id="PS00107">
    <property type="entry name" value="PROTEIN_KINASE_ATP"/>
    <property type="match status" value="1"/>
</dbReference>
<evidence type="ECO:0000256" key="4">
    <source>
        <dbReference type="ARBA" id="ARBA00022553"/>
    </source>
</evidence>
<dbReference type="GO" id="GO:0004674">
    <property type="term" value="F:protein serine/threonine kinase activity"/>
    <property type="evidence" value="ECO:0007669"/>
    <property type="project" value="UniProtKB-KW"/>
</dbReference>
<dbReference type="InterPro" id="IPR017441">
    <property type="entry name" value="Protein_kinase_ATP_BS"/>
</dbReference>
<dbReference type="PROSITE" id="PS50011">
    <property type="entry name" value="PROTEIN_KINASE_DOM"/>
    <property type="match status" value="1"/>
</dbReference>
<dbReference type="Ensembl" id="ENSSORT00005045076.1">
    <property type="protein sequence ID" value="ENSSORP00005043958.1"/>
    <property type="gene ID" value="ENSSORG00005019979.1"/>
</dbReference>
<feature type="compositionally biased region" description="Basic and acidic residues" evidence="10">
    <location>
        <begin position="412"/>
        <end position="426"/>
    </location>
</feature>